<dbReference type="InterPro" id="IPR039425">
    <property type="entry name" value="RNA_pol_sigma-70-like"/>
</dbReference>
<dbReference type="Gene3D" id="1.10.10.10">
    <property type="entry name" value="Winged helix-like DNA-binding domain superfamily/Winged helix DNA-binding domain"/>
    <property type="match status" value="1"/>
</dbReference>
<name>A0A7G5C6L9_9BACL</name>
<keyword evidence="8" id="KW-1185">Reference proteome</keyword>
<keyword evidence="3" id="KW-0731">Sigma factor</keyword>
<protein>
    <submittedName>
        <fullName evidence="7">Sigma-70 family RNA polymerase sigma factor</fullName>
    </submittedName>
</protein>
<dbReference type="SUPFAM" id="SSF88946">
    <property type="entry name" value="Sigma2 domain of RNA polymerase sigma factors"/>
    <property type="match status" value="1"/>
</dbReference>
<dbReference type="EMBL" id="CP041969">
    <property type="protein sequence ID" value="QMV44853.1"/>
    <property type="molecule type" value="Genomic_DNA"/>
</dbReference>
<dbReference type="Pfam" id="PF08281">
    <property type="entry name" value="Sigma70_r4_2"/>
    <property type="match status" value="1"/>
</dbReference>
<gene>
    <name evidence="7" type="ORF">FPL14_02640</name>
</gene>
<reference evidence="7 8" key="1">
    <citation type="submission" date="2019-07" db="EMBL/GenBank/DDBJ databases">
        <authorList>
            <person name="Kim J.K."/>
            <person name="Cheong H.-M."/>
            <person name="Choi Y."/>
            <person name="Hwang K.J."/>
            <person name="Lee S."/>
            <person name="Choi C."/>
        </authorList>
    </citation>
    <scope>NUCLEOTIDE SEQUENCE [LARGE SCALE GENOMIC DNA]</scope>
    <source>
        <strain evidence="7 8">KS 22</strain>
    </source>
</reference>
<dbReference type="PANTHER" id="PTHR43133:SF51">
    <property type="entry name" value="RNA POLYMERASE SIGMA FACTOR"/>
    <property type="match status" value="1"/>
</dbReference>
<dbReference type="Pfam" id="PF04542">
    <property type="entry name" value="Sigma70_r2"/>
    <property type="match status" value="1"/>
</dbReference>
<dbReference type="GO" id="GO:0016987">
    <property type="term" value="F:sigma factor activity"/>
    <property type="evidence" value="ECO:0007669"/>
    <property type="project" value="UniProtKB-KW"/>
</dbReference>
<feature type="domain" description="RNA polymerase sigma-70 region 2" evidence="5">
    <location>
        <begin position="27"/>
        <end position="85"/>
    </location>
</feature>
<dbReference type="KEGG" id="cchl:FPL14_02640"/>
<dbReference type="NCBIfam" id="TIGR02937">
    <property type="entry name" value="sigma70-ECF"/>
    <property type="match status" value="1"/>
</dbReference>
<dbReference type="GO" id="GO:0003677">
    <property type="term" value="F:DNA binding"/>
    <property type="evidence" value="ECO:0007669"/>
    <property type="project" value="InterPro"/>
</dbReference>
<evidence type="ECO:0000259" key="5">
    <source>
        <dbReference type="Pfam" id="PF04542"/>
    </source>
</evidence>
<dbReference type="InterPro" id="IPR036388">
    <property type="entry name" value="WH-like_DNA-bd_sf"/>
</dbReference>
<keyword evidence="4" id="KW-0804">Transcription</keyword>
<evidence type="ECO:0000259" key="6">
    <source>
        <dbReference type="Pfam" id="PF08281"/>
    </source>
</evidence>
<keyword evidence="2" id="KW-0805">Transcription regulation</keyword>
<dbReference type="PANTHER" id="PTHR43133">
    <property type="entry name" value="RNA POLYMERASE ECF-TYPE SIGMA FACTO"/>
    <property type="match status" value="1"/>
</dbReference>
<dbReference type="InterPro" id="IPR013249">
    <property type="entry name" value="RNA_pol_sigma70_r4_t2"/>
</dbReference>
<accession>A0A7G5C6L9</accession>
<proteinExistence type="inferred from homology"/>
<dbReference type="InterPro" id="IPR013324">
    <property type="entry name" value="RNA_pol_sigma_r3/r4-like"/>
</dbReference>
<dbReference type="InterPro" id="IPR014284">
    <property type="entry name" value="RNA_pol_sigma-70_dom"/>
</dbReference>
<dbReference type="GO" id="GO:0006352">
    <property type="term" value="P:DNA-templated transcription initiation"/>
    <property type="evidence" value="ECO:0007669"/>
    <property type="project" value="InterPro"/>
</dbReference>
<dbReference type="CDD" id="cd06171">
    <property type="entry name" value="Sigma70_r4"/>
    <property type="match status" value="1"/>
</dbReference>
<comment type="similarity">
    <text evidence="1">Belongs to the sigma-70 factor family. ECF subfamily.</text>
</comment>
<organism evidence="7 8">
    <name type="scientific">Cohnella cholangitidis</name>
    <dbReference type="NCBI Taxonomy" id="2598458"/>
    <lineage>
        <taxon>Bacteria</taxon>
        <taxon>Bacillati</taxon>
        <taxon>Bacillota</taxon>
        <taxon>Bacilli</taxon>
        <taxon>Bacillales</taxon>
        <taxon>Paenibacillaceae</taxon>
        <taxon>Cohnella</taxon>
    </lineage>
</organism>
<sequence length="172" mass="19878">MIGDVELARRGDKEAFIRLMRGLEVSLYQTAKAFLHSDEDCADAMQETALRSYRSIRGLKNPRYFKTWIVRILINECKKLLDKRRNVVSFQPEYEPAVADPGYARLELRELVDRLDGPQRSVVLLYYYGDLTVKEIAEELDVPEGTVKSRLYKAREILGSQYDRLSKGVKSL</sequence>
<dbReference type="Proteomes" id="UP000515679">
    <property type="component" value="Chromosome"/>
</dbReference>
<dbReference type="InterPro" id="IPR013325">
    <property type="entry name" value="RNA_pol_sigma_r2"/>
</dbReference>
<feature type="domain" description="RNA polymerase sigma factor 70 region 4 type 2" evidence="6">
    <location>
        <begin position="106"/>
        <end position="156"/>
    </location>
</feature>
<evidence type="ECO:0000256" key="1">
    <source>
        <dbReference type="ARBA" id="ARBA00010641"/>
    </source>
</evidence>
<dbReference type="RefSeq" id="WP_182303818.1">
    <property type="nucleotide sequence ID" value="NZ_CP041969.1"/>
</dbReference>
<evidence type="ECO:0000256" key="2">
    <source>
        <dbReference type="ARBA" id="ARBA00023015"/>
    </source>
</evidence>
<dbReference type="Gene3D" id="1.10.1740.10">
    <property type="match status" value="1"/>
</dbReference>
<dbReference type="InterPro" id="IPR007627">
    <property type="entry name" value="RNA_pol_sigma70_r2"/>
</dbReference>
<dbReference type="AlphaFoldDB" id="A0A7G5C6L9"/>
<evidence type="ECO:0000256" key="3">
    <source>
        <dbReference type="ARBA" id="ARBA00023082"/>
    </source>
</evidence>
<evidence type="ECO:0000313" key="7">
    <source>
        <dbReference type="EMBL" id="QMV44853.1"/>
    </source>
</evidence>
<evidence type="ECO:0000256" key="4">
    <source>
        <dbReference type="ARBA" id="ARBA00023163"/>
    </source>
</evidence>
<evidence type="ECO:0000313" key="8">
    <source>
        <dbReference type="Proteomes" id="UP000515679"/>
    </source>
</evidence>
<dbReference type="SUPFAM" id="SSF88659">
    <property type="entry name" value="Sigma3 and sigma4 domains of RNA polymerase sigma factors"/>
    <property type="match status" value="1"/>
</dbReference>